<dbReference type="AlphaFoldDB" id="X1K9T0"/>
<sequence length="130" mass="13707">MAHGAPDYTTQIQVKIVQAQPGDERAAGGVGNYNGILAPPQLLVTWTVDDGYVGELKEILIISDNYAATQVTITIAGVPWCTDWNPTSAMPIIFEDLRLAAGETVLVQCGSIGAVLIDVDGIIVAKEAVI</sequence>
<accession>X1K9T0</accession>
<comment type="caution">
    <text evidence="1">The sequence shown here is derived from an EMBL/GenBank/DDBJ whole genome shotgun (WGS) entry which is preliminary data.</text>
</comment>
<dbReference type="EMBL" id="BARU01039979">
    <property type="protein sequence ID" value="GAH86959.1"/>
    <property type="molecule type" value="Genomic_DNA"/>
</dbReference>
<organism evidence="1">
    <name type="scientific">marine sediment metagenome</name>
    <dbReference type="NCBI Taxonomy" id="412755"/>
    <lineage>
        <taxon>unclassified sequences</taxon>
        <taxon>metagenomes</taxon>
        <taxon>ecological metagenomes</taxon>
    </lineage>
</organism>
<reference evidence="1" key="1">
    <citation type="journal article" date="2014" name="Front. Microbiol.">
        <title>High frequency of phylogenetically diverse reductive dehalogenase-homologous genes in deep subseafloor sedimentary metagenomes.</title>
        <authorList>
            <person name="Kawai M."/>
            <person name="Futagami T."/>
            <person name="Toyoda A."/>
            <person name="Takaki Y."/>
            <person name="Nishi S."/>
            <person name="Hori S."/>
            <person name="Arai W."/>
            <person name="Tsubouchi T."/>
            <person name="Morono Y."/>
            <person name="Uchiyama I."/>
            <person name="Ito T."/>
            <person name="Fujiyama A."/>
            <person name="Inagaki F."/>
            <person name="Takami H."/>
        </authorList>
    </citation>
    <scope>NUCLEOTIDE SEQUENCE</scope>
    <source>
        <strain evidence="1">Expedition CK06-06</strain>
    </source>
</reference>
<gene>
    <name evidence="1" type="ORF">S03H2_61877</name>
</gene>
<evidence type="ECO:0000313" key="1">
    <source>
        <dbReference type="EMBL" id="GAH86959.1"/>
    </source>
</evidence>
<proteinExistence type="predicted"/>
<protein>
    <submittedName>
        <fullName evidence="1">Uncharacterized protein</fullName>
    </submittedName>
</protein>
<name>X1K9T0_9ZZZZ</name>